<protein>
    <submittedName>
        <fullName evidence="1">Uncharacterized protein</fullName>
    </submittedName>
</protein>
<accession>A0A1Y1Y946</accession>
<dbReference type="EMBL" id="MCFA01000314">
    <property type="protein sequence ID" value="ORX94266.1"/>
    <property type="molecule type" value="Genomic_DNA"/>
</dbReference>
<dbReference type="AlphaFoldDB" id="A0A1Y1Y946"/>
<organism evidence="1 2">
    <name type="scientific">Clohesyomyces aquaticus</name>
    <dbReference type="NCBI Taxonomy" id="1231657"/>
    <lineage>
        <taxon>Eukaryota</taxon>
        <taxon>Fungi</taxon>
        <taxon>Dikarya</taxon>
        <taxon>Ascomycota</taxon>
        <taxon>Pezizomycotina</taxon>
        <taxon>Dothideomycetes</taxon>
        <taxon>Pleosporomycetidae</taxon>
        <taxon>Pleosporales</taxon>
        <taxon>Lindgomycetaceae</taxon>
        <taxon>Clohesyomyces</taxon>
    </lineage>
</organism>
<keyword evidence="2" id="KW-1185">Reference proteome</keyword>
<proteinExistence type="predicted"/>
<reference evidence="1 2" key="1">
    <citation type="submission" date="2016-07" db="EMBL/GenBank/DDBJ databases">
        <title>Pervasive Adenine N6-methylation of Active Genes in Fungi.</title>
        <authorList>
            <consortium name="DOE Joint Genome Institute"/>
            <person name="Mondo S.J."/>
            <person name="Dannebaum R.O."/>
            <person name="Kuo R.C."/>
            <person name="Labutti K."/>
            <person name="Haridas S."/>
            <person name="Kuo A."/>
            <person name="Salamov A."/>
            <person name="Ahrendt S.R."/>
            <person name="Lipzen A."/>
            <person name="Sullivan W."/>
            <person name="Andreopoulos W.B."/>
            <person name="Clum A."/>
            <person name="Lindquist E."/>
            <person name="Daum C."/>
            <person name="Ramamoorthy G.K."/>
            <person name="Gryganskyi A."/>
            <person name="Culley D."/>
            <person name="Magnuson J.K."/>
            <person name="James T.Y."/>
            <person name="O'Malley M.A."/>
            <person name="Stajich J.E."/>
            <person name="Spatafora J.W."/>
            <person name="Visel A."/>
            <person name="Grigoriev I.V."/>
        </authorList>
    </citation>
    <scope>NUCLEOTIDE SEQUENCE [LARGE SCALE GENOMIC DNA]</scope>
    <source>
        <strain evidence="1 2">CBS 115471</strain>
    </source>
</reference>
<dbReference type="Proteomes" id="UP000193144">
    <property type="component" value="Unassembled WGS sequence"/>
</dbReference>
<name>A0A1Y1Y946_9PLEO</name>
<evidence type="ECO:0000313" key="1">
    <source>
        <dbReference type="EMBL" id="ORX94266.1"/>
    </source>
</evidence>
<gene>
    <name evidence="1" type="ORF">BCR34DRAFT_226353</name>
</gene>
<evidence type="ECO:0000313" key="2">
    <source>
        <dbReference type="Proteomes" id="UP000193144"/>
    </source>
</evidence>
<sequence>MEDERNSDLERAVMTTVVDFFGGCVSPLIDKTKNVPDILESLLGALRPDKSDRRQHRAAFRWIHSPANDMKWNASSLNVRTLIRIRLS</sequence>
<comment type="caution">
    <text evidence="1">The sequence shown here is derived from an EMBL/GenBank/DDBJ whole genome shotgun (WGS) entry which is preliminary data.</text>
</comment>